<keyword evidence="6 10" id="KW-1133">Transmembrane helix</keyword>
<dbReference type="Proteomes" id="UP000757435">
    <property type="component" value="Unassembled WGS sequence"/>
</dbReference>
<keyword evidence="1 10" id="KW-0171">Cobalt transport</keyword>
<comment type="caution">
    <text evidence="10">Lacks conserved residue(s) required for the propagation of feature annotation.</text>
</comment>
<keyword evidence="5 10" id="KW-0812">Transmembrane</keyword>
<name>A0A951UP46_9CYAN</name>
<dbReference type="GO" id="GO:0015087">
    <property type="term" value="F:cobalt ion transmembrane transporter activity"/>
    <property type="evidence" value="ECO:0007669"/>
    <property type="project" value="UniProtKB-UniRule"/>
</dbReference>
<evidence type="ECO:0000256" key="7">
    <source>
        <dbReference type="ARBA" id="ARBA00023065"/>
    </source>
</evidence>
<proteinExistence type="inferred from homology"/>
<dbReference type="InterPro" id="IPR003705">
    <property type="entry name" value="CbiN"/>
</dbReference>
<comment type="subcellular location">
    <subcellularLocation>
        <location evidence="10">Cell membrane</location>
        <topology evidence="10">Multi-pass membrane protein</topology>
    </subcellularLocation>
</comment>
<evidence type="ECO:0000256" key="3">
    <source>
        <dbReference type="ARBA" id="ARBA00022475"/>
    </source>
</evidence>
<dbReference type="GO" id="GO:0009236">
    <property type="term" value="P:cobalamin biosynthetic process"/>
    <property type="evidence" value="ECO:0007669"/>
    <property type="project" value="UniProtKB-UniRule"/>
</dbReference>
<dbReference type="NCBIfam" id="NF002780">
    <property type="entry name" value="PRK02898.1"/>
    <property type="match status" value="1"/>
</dbReference>
<dbReference type="PANTHER" id="PTHR38662:SF1">
    <property type="entry name" value="COBALT TRANSPORT PROTEIN CBIN"/>
    <property type="match status" value="1"/>
</dbReference>
<dbReference type="EMBL" id="JAHHHD010000039">
    <property type="protein sequence ID" value="MBW4661551.1"/>
    <property type="molecule type" value="Genomic_DNA"/>
</dbReference>
<comment type="subunit">
    <text evidence="10">Forms an energy-coupling factor (ECF) transporter complex composed of an ATP-binding protein (A component, CbiO), a transmembrane protein (T component, CbiQ) and 2 possible substrate-capture proteins (S components, CbiM and CbiN) of unknown stoichimetry.</text>
</comment>
<accession>A0A951UP46</accession>
<keyword evidence="4 10" id="KW-0169">Cobalamin biosynthesis</keyword>
<protein>
    <recommendedName>
        <fullName evidence="10">Cobalt transport protein CbiN</fullName>
    </recommendedName>
    <alternativeName>
        <fullName evidence="10">Energy-coupling factor transporter probable substrate-capture protein CbiN</fullName>
        <shortName evidence="10">ECF transporter S component CbiN</shortName>
    </alternativeName>
</protein>
<gene>
    <name evidence="10" type="primary">cbiN</name>
    <name evidence="11" type="ORF">KME15_23010</name>
</gene>
<dbReference type="PANTHER" id="PTHR38662">
    <property type="entry name" value="COBALT TRANSPORT PROTEIN CBIN"/>
    <property type="match status" value="1"/>
</dbReference>
<evidence type="ECO:0000256" key="4">
    <source>
        <dbReference type="ARBA" id="ARBA00022573"/>
    </source>
</evidence>
<reference evidence="11" key="2">
    <citation type="journal article" date="2022" name="Microbiol. Resour. Announc.">
        <title>Metagenome Sequencing to Explore Phylogenomics of Terrestrial Cyanobacteria.</title>
        <authorList>
            <person name="Ward R.D."/>
            <person name="Stajich J.E."/>
            <person name="Johansen J.R."/>
            <person name="Huntemann M."/>
            <person name="Clum A."/>
            <person name="Foster B."/>
            <person name="Foster B."/>
            <person name="Roux S."/>
            <person name="Palaniappan K."/>
            <person name="Varghese N."/>
            <person name="Mukherjee S."/>
            <person name="Reddy T.B.K."/>
            <person name="Daum C."/>
            <person name="Copeland A."/>
            <person name="Chen I.A."/>
            <person name="Ivanova N.N."/>
            <person name="Kyrpides N.C."/>
            <person name="Shapiro N."/>
            <person name="Eloe-Fadrosh E.A."/>
            <person name="Pietrasiak N."/>
        </authorList>
    </citation>
    <scope>NUCLEOTIDE SEQUENCE</scope>
    <source>
        <strain evidence="11">UHER 2000/2452</strain>
    </source>
</reference>
<comment type="pathway">
    <text evidence="10">Cofactor biosynthesis; adenosylcobalamin biosynthesis.</text>
</comment>
<comment type="function">
    <text evidence="10">Part of the energy-coupling factor (ECF) transporter complex CbiMNOQ involved in cobalt import.</text>
</comment>
<feature type="transmembrane region" description="Helical" evidence="10">
    <location>
        <begin position="65"/>
        <end position="86"/>
    </location>
</feature>
<reference evidence="11" key="1">
    <citation type="submission" date="2021-05" db="EMBL/GenBank/DDBJ databases">
        <authorList>
            <person name="Pietrasiak N."/>
            <person name="Ward R."/>
            <person name="Stajich J.E."/>
            <person name="Kurbessoian T."/>
        </authorList>
    </citation>
    <scope>NUCLEOTIDE SEQUENCE</scope>
    <source>
        <strain evidence="11">UHER 2000/2452</strain>
    </source>
</reference>
<evidence type="ECO:0000256" key="5">
    <source>
        <dbReference type="ARBA" id="ARBA00022692"/>
    </source>
</evidence>
<keyword evidence="9 10" id="KW-0170">Cobalt</keyword>
<evidence type="ECO:0000256" key="9">
    <source>
        <dbReference type="ARBA" id="ARBA00023285"/>
    </source>
</evidence>
<keyword evidence="2 10" id="KW-0813">Transport</keyword>
<evidence type="ECO:0000256" key="10">
    <source>
        <dbReference type="HAMAP-Rule" id="MF_00330"/>
    </source>
</evidence>
<comment type="caution">
    <text evidence="11">The sequence shown here is derived from an EMBL/GenBank/DDBJ whole genome shotgun (WGS) entry which is preliminary data.</text>
</comment>
<organism evidence="11 12">
    <name type="scientific">Drouetiella hepatica Uher 2000/2452</name>
    <dbReference type="NCBI Taxonomy" id="904376"/>
    <lineage>
        <taxon>Bacteria</taxon>
        <taxon>Bacillati</taxon>
        <taxon>Cyanobacteriota</taxon>
        <taxon>Cyanophyceae</taxon>
        <taxon>Oculatellales</taxon>
        <taxon>Oculatellaceae</taxon>
        <taxon>Drouetiella</taxon>
    </lineage>
</organism>
<dbReference type="Pfam" id="PF02553">
    <property type="entry name" value="CbiN"/>
    <property type="match status" value="1"/>
</dbReference>
<keyword evidence="7 10" id="KW-0406">Ion transport</keyword>
<dbReference type="AlphaFoldDB" id="A0A951UP46"/>
<keyword evidence="3 10" id="KW-1003">Cell membrane</keyword>
<keyword evidence="8 10" id="KW-0472">Membrane</keyword>
<comment type="similarity">
    <text evidence="10">Belongs to the CbiN family.</text>
</comment>
<dbReference type="HAMAP" id="MF_00330">
    <property type="entry name" value="CbiN"/>
    <property type="match status" value="1"/>
</dbReference>
<evidence type="ECO:0000256" key="8">
    <source>
        <dbReference type="ARBA" id="ARBA00023136"/>
    </source>
</evidence>
<sequence length="98" mass="10562">MSKVSSNWLLIGGVLVLALGPLLMLQGTEFGSTDGSFTTAIEADHPNYKPWFEPVIKDSGPEVQAFLFAAQAGIGAGVVGYILGLYKGRSERHERDEH</sequence>
<evidence type="ECO:0000313" key="11">
    <source>
        <dbReference type="EMBL" id="MBW4661551.1"/>
    </source>
</evidence>
<evidence type="ECO:0000313" key="12">
    <source>
        <dbReference type="Proteomes" id="UP000757435"/>
    </source>
</evidence>
<evidence type="ECO:0000256" key="2">
    <source>
        <dbReference type="ARBA" id="ARBA00022448"/>
    </source>
</evidence>
<evidence type="ECO:0000256" key="6">
    <source>
        <dbReference type="ARBA" id="ARBA00022989"/>
    </source>
</evidence>
<evidence type="ECO:0000256" key="1">
    <source>
        <dbReference type="ARBA" id="ARBA00022426"/>
    </source>
</evidence>
<dbReference type="GO" id="GO:0005886">
    <property type="term" value="C:plasma membrane"/>
    <property type="evidence" value="ECO:0007669"/>
    <property type="project" value="UniProtKB-SubCell"/>
</dbReference>